<feature type="transmembrane region" description="Helical" evidence="1">
    <location>
        <begin position="38"/>
        <end position="55"/>
    </location>
</feature>
<feature type="transmembrane region" description="Helical" evidence="1">
    <location>
        <begin position="164"/>
        <end position="183"/>
    </location>
</feature>
<accession>A0A419I8E8</accession>
<dbReference type="OrthoDB" id="3428801at2"/>
<dbReference type="Proteomes" id="UP000285112">
    <property type="component" value="Unassembled WGS sequence"/>
</dbReference>
<keyword evidence="1" id="KW-0472">Membrane</keyword>
<keyword evidence="3" id="KW-1185">Reference proteome</keyword>
<feature type="transmembrane region" description="Helical" evidence="1">
    <location>
        <begin position="12"/>
        <end position="31"/>
    </location>
</feature>
<feature type="transmembrane region" description="Helical" evidence="1">
    <location>
        <begin position="75"/>
        <end position="92"/>
    </location>
</feature>
<sequence length="187" mass="20073">MRWLTLYARSRHVPVVVAPLLLSVVLTWWFAEDKWTPFAATLGLGLGVVFAASGLSGQDIDLDRTAGFGWFPRRLTHLLLIGVVVAGVMLAVQEAGDVQVESALIVRDTAGLLGLAGLAAMLFGGQFGWTLPLGWTLLGLGTPDEPETLNRVFTWLRLPTDDALSWWLAGALFVLGAGGYAMAGARR</sequence>
<keyword evidence="1" id="KW-0812">Transmembrane</keyword>
<keyword evidence="1" id="KW-1133">Transmembrane helix</keyword>
<evidence type="ECO:0000313" key="3">
    <source>
        <dbReference type="Proteomes" id="UP000285112"/>
    </source>
</evidence>
<reference evidence="2 3" key="1">
    <citation type="submission" date="2018-09" db="EMBL/GenBank/DDBJ databases">
        <title>YIM PH 21725 draft genome.</title>
        <authorList>
            <person name="Miao C."/>
        </authorList>
    </citation>
    <scope>NUCLEOTIDE SEQUENCE [LARGE SCALE GENOMIC DNA]</scope>
    <source>
        <strain evidence="3">YIM PH21725</strain>
    </source>
</reference>
<dbReference type="AlphaFoldDB" id="A0A419I8E8"/>
<dbReference type="EMBL" id="QZFV01000064">
    <property type="protein sequence ID" value="RJQ88451.1"/>
    <property type="molecule type" value="Genomic_DNA"/>
</dbReference>
<name>A0A419I8E8_9PSEU</name>
<comment type="caution">
    <text evidence="2">The sequence shown here is derived from an EMBL/GenBank/DDBJ whole genome shotgun (WGS) entry which is preliminary data.</text>
</comment>
<gene>
    <name evidence="2" type="ORF">D5S19_06830</name>
</gene>
<proteinExistence type="predicted"/>
<protein>
    <submittedName>
        <fullName evidence="2">Uncharacterized protein</fullName>
    </submittedName>
</protein>
<evidence type="ECO:0000256" key="1">
    <source>
        <dbReference type="SAM" id="Phobius"/>
    </source>
</evidence>
<evidence type="ECO:0000313" key="2">
    <source>
        <dbReference type="EMBL" id="RJQ88451.1"/>
    </source>
</evidence>
<dbReference type="RefSeq" id="WP_120022465.1">
    <property type="nucleotide sequence ID" value="NZ_QZFV01000064.1"/>
</dbReference>
<organism evidence="2 3">
    <name type="scientific">Amycolatopsis panacis</name>
    <dbReference type="NCBI Taxonomy" id="2340917"/>
    <lineage>
        <taxon>Bacteria</taxon>
        <taxon>Bacillati</taxon>
        <taxon>Actinomycetota</taxon>
        <taxon>Actinomycetes</taxon>
        <taxon>Pseudonocardiales</taxon>
        <taxon>Pseudonocardiaceae</taxon>
        <taxon>Amycolatopsis</taxon>
    </lineage>
</organism>